<dbReference type="PANTHER" id="PTHR43618:SF4">
    <property type="entry name" value="SHORT CHAIN DEHYDROGENASE_REDUCTASE FAMILY (AFU_ORTHOLOGUE AFUA_7G04540)"/>
    <property type="match status" value="1"/>
</dbReference>
<organism evidence="4 5">
    <name type="scientific">Acaromyces ingoldii</name>
    <dbReference type="NCBI Taxonomy" id="215250"/>
    <lineage>
        <taxon>Eukaryota</taxon>
        <taxon>Fungi</taxon>
        <taxon>Dikarya</taxon>
        <taxon>Basidiomycota</taxon>
        <taxon>Ustilaginomycotina</taxon>
        <taxon>Exobasidiomycetes</taxon>
        <taxon>Exobasidiales</taxon>
        <taxon>Cryptobasidiaceae</taxon>
        <taxon>Acaromyces</taxon>
    </lineage>
</organism>
<evidence type="ECO:0000256" key="3">
    <source>
        <dbReference type="ARBA" id="ARBA00023002"/>
    </source>
</evidence>
<name>A0A316YX57_9BASI</name>
<keyword evidence="2" id="KW-0521">NADP</keyword>
<dbReference type="Proteomes" id="UP000245768">
    <property type="component" value="Unassembled WGS sequence"/>
</dbReference>
<reference evidence="4 5" key="1">
    <citation type="journal article" date="2018" name="Mol. Biol. Evol.">
        <title>Broad Genomic Sampling Reveals a Smut Pathogenic Ancestry of the Fungal Clade Ustilaginomycotina.</title>
        <authorList>
            <person name="Kijpornyongpan T."/>
            <person name="Mondo S.J."/>
            <person name="Barry K."/>
            <person name="Sandor L."/>
            <person name="Lee J."/>
            <person name="Lipzen A."/>
            <person name="Pangilinan J."/>
            <person name="LaButti K."/>
            <person name="Hainaut M."/>
            <person name="Henrissat B."/>
            <person name="Grigoriev I.V."/>
            <person name="Spatafora J.W."/>
            <person name="Aime M.C."/>
        </authorList>
    </citation>
    <scope>NUCLEOTIDE SEQUENCE [LARGE SCALE GENOMIC DNA]</scope>
    <source>
        <strain evidence="4 5">MCA 4198</strain>
    </source>
</reference>
<keyword evidence="5" id="KW-1185">Reference proteome</keyword>
<keyword evidence="3" id="KW-0560">Oxidoreductase</keyword>
<gene>
    <name evidence="4" type="ORF">FA10DRAFT_264369</name>
</gene>
<dbReference type="SUPFAM" id="SSF51735">
    <property type="entry name" value="NAD(P)-binding Rossmann-fold domains"/>
    <property type="match status" value="1"/>
</dbReference>
<evidence type="ECO:0000313" key="5">
    <source>
        <dbReference type="Proteomes" id="UP000245768"/>
    </source>
</evidence>
<dbReference type="EMBL" id="KZ819634">
    <property type="protein sequence ID" value="PWN93761.1"/>
    <property type="molecule type" value="Genomic_DNA"/>
</dbReference>
<proteinExistence type="inferred from homology"/>
<dbReference type="PANTHER" id="PTHR43618">
    <property type="entry name" value="7-ALPHA-HYDROXYSTEROID DEHYDROGENASE"/>
    <property type="match status" value="1"/>
</dbReference>
<dbReference type="Gene3D" id="3.40.50.720">
    <property type="entry name" value="NAD(P)-binding Rossmann-like Domain"/>
    <property type="match status" value="1"/>
</dbReference>
<dbReference type="GO" id="GO:0016491">
    <property type="term" value="F:oxidoreductase activity"/>
    <property type="evidence" value="ECO:0007669"/>
    <property type="project" value="UniProtKB-KW"/>
</dbReference>
<accession>A0A316YX57</accession>
<dbReference type="InterPro" id="IPR036291">
    <property type="entry name" value="NAD(P)-bd_dom_sf"/>
</dbReference>
<dbReference type="InParanoid" id="A0A316YX57"/>
<sequence>MADKSSKSHDSLATFQKLTSRSDVAGLVCVVTGGSSGLGLYASQALALAGATVYILGRNTEALDREVKRLETNAGSGSQGKMRRVVCDVTSKKSLSEAVRAVSEEQIEGIDVVICNAGVSGRLMKNYGSSGFDIDNFDAMQRELDSFTIEEAEDIFRTNTLGPYFTATAFLPLLKARVKHYASQPRDKTYVPQIITVSSNAAHVKYPILNAFYNLSKTSASQWAHMLSAMLAHSGIRSNTLEPGLYPSAMTTASPQDVQTGHWSLGDSTNGADLPLGRAGLPHEHASSVLYLCGRGAIFANGTTLRVDGGAMQRVPTTN</sequence>
<dbReference type="InterPro" id="IPR052178">
    <property type="entry name" value="Sec_Metab_Biosynth_SDR"/>
</dbReference>
<dbReference type="GeneID" id="37042537"/>
<dbReference type="PRINTS" id="PR00081">
    <property type="entry name" value="GDHRDH"/>
</dbReference>
<dbReference type="OrthoDB" id="3819888at2759"/>
<dbReference type="STRING" id="215250.A0A316YX57"/>
<dbReference type="RefSeq" id="XP_025380959.1">
    <property type="nucleotide sequence ID" value="XM_025520621.1"/>
</dbReference>
<dbReference type="AlphaFoldDB" id="A0A316YX57"/>
<dbReference type="Pfam" id="PF13561">
    <property type="entry name" value="adh_short_C2"/>
    <property type="match status" value="1"/>
</dbReference>
<dbReference type="InterPro" id="IPR002347">
    <property type="entry name" value="SDR_fam"/>
</dbReference>
<comment type="similarity">
    <text evidence="1">Belongs to the short-chain dehydrogenases/reductases (SDR) family.</text>
</comment>
<evidence type="ECO:0000256" key="1">
    <source>
        <dbReference type="ARBA" id="ARBA00006484"/>
    </source>
</evidence>
<evidence type="ECO:0000313" key="4">
    <source>
        <dbReference type="EMBL" id="PWN93761.1"/>
    </source>
</evidence>
<protein>
    <submittedName>
        <fullName evidence="4">NAD(P)-binding protein</fullName>
    </submittedName>
</protein>
<evidence type="ECO:0000256" key="2">
    <source>
        <dbReference type="ARBA" id="ARBA00022857"/>
    </source>
</evidence>
<dbReference type="CDD" id="cd05233">
    <property type="entry name" value="SDR_c"/>
    <property type="match status" value="1"/>
</dbReference>